<reference evidence="2" key="1">
    <citation type="submission" date="2021-10" db="EMBL/GenBank/DDBJ databases">
        <title>Streptomonospora sp. nov., isolated from mangrove soil.</title>
        <authorList>
            <person name="Chen X."/>
            <person name="Ge X."/>
            <person name="Liu W."/>
        </authorList>
    </citation>
    <scope>NUCLEOTIDE SEQUENCE</scope>
    <source>
        <strain evidence="2">S1-112</strain>
    </source>
</reference>
<sequence length="238" mass="25377">MEHPRTPRRAAGAALAVSAVLALSACGGAEGSGSAAEADPNAEAAARLNQAQLVQYGDAAVVPEHSEMGTYSRLVSTRQTERLRESATFDKPECMDVVNEWGRLPEVRDAPASLATFARGRDTISHTLLRVPASAAEEALSAQVPADCGTYEATLDDGTTASYRLTELDVEEIADGSRAFAVETDVDGETVWMYGLLYRNGDHLGATSVLGPNAEDDYRDLLVGFTRKAVEREDEITA</sequence>
<evidence type="ECO:0000256" key="1">
    <source>
        <dbReference type="SAM" id="SignalP"/>
    </source>
</evidence>
<evidence type="ECO:0000313" key="3">
    <source>
        <dbReference type="Proteomes" id="UP001140076"/>
    </source>
</evidence>
<dbReference type="Proteomes" id="UP001140076">
    <property type="component" value="Unassembled WGS sequence"/>
</dbReference>
<feature type="signal peptide" evidence="1">
    <location>
        <begin position="1"/>
        <end position="29"/>
    </location>
</feature>
<gene>
    <name evidence="2" type="ORF">LG943_10180</name>
</gene>
<proteinExistence type="predicted"/>
<accession>A0A9X3NMB5</accession>
<dbReference type="AlphaFoldDB" id="A0A9X3NMB5"/>
<organism evidence="2 3">
    <name type="scientific">Streptomonospora mangrovi</name>
    <dbReference type="NCBI Taxonomy" id="2883123"/>
    <lineage>
        <taxon>Bacteria</taxon>
        <taxon>Bacillati</taxon>
        <taxon>Actinomycetota</taxon>
        <taxon>Actinomycetes</taxon>
        <taxon>Streptosporangiales</taxon>
        <taxon>Nocardiopsidaceae</taxon>
        <taxon>Streptomonospora</taxon>
    </lineage>
</organism>
<dbReference type="EMBL" id="JAJAQC010000014">
    <property type="protein sequence ID" value="MDA0564691.1"/>
    <property type="molecule type" value="Genomic_DNA"/>
</dbReference>
<keyword evidence="3" id="KW-1185">Reference proteome</keyword>
<dbReference type="RefSeq" id="WP_270071972.1">
    <property type="nucleotide sequence ID" value="NZ_JAJAQC010000014.1"/>
</dbReference>
<name>A0A9X3NMB5_9ACTN</name>
<feature type="chain" id="PRO_5040924276" description="PknH-like extracellular domain-containing protein" evidence="1">
    <location>
        <begin position="30"/>
        <end position="238"/>
    </location>
</feature>
<dbReference type="PROSITE" id="PS51257">
    <property type="entry name" value="PROKAR_LIPOPROTEIN"/>
    <property type="match status" value="1"/>
</dbReference>
<evidence type="ECO:0000313" key="2">
    <source>
        <dbReference type="EMBL" id="MDA0564691.1"/>
    </source>
</evidence>
<protein>
    <recommendedName>
        <fullName evidence="4">PknH-like extracellular domain-containing protein</fullName>
    </recommendedName>
</protein>
<evidence type="ECO:0008006" key="4">
    <source>
        <dbReference type="Google" id="ProtNLM"/>
    </source>
</evidence>
<comment type="caution">
    <text evidence="2">The sequence shown here is derived from an EMBL/GenBank/DDBJ whole genome shotgun (WGS) entry which is preliminary data.</text>
</comment>
<keyword evidence="1" id="KW-0732">Signal</keyword>